<evidence type="ECO:0000313" key="2">
    <source>
        <dbReference type="EMBL" id="SFY27883.1"/>
    </source>
</evidence>
<evidence type="ECO:0000256" key="1">
    <source>
        <dbReference type="SAM" id="MobiDB-lite"/>
    </source>
</evidence>
<protein>
    <submittedName>
        <fullName evidence="2">Uncharacterized protein</fullName>
    </submittedName>
</protein>
<name>A0A1K2DXS8_STRAR</name>
<sequence>MICASRWRYARLHPSPPSWRPRQAHSRAWRAEDDAAHRRRLTPLVGRSLPSSFRTATRPPAAGRSSGRADSCCSNPTRLVPHGAAPSSTSSRQRNRQPGDQHPGPELVASIGTNASSTRWSSPSWFSQVARWSVAGGPTPMPGNGLAVGGGSGPGGKRRFRPAIGLAKRSSRPCLGWRLPRPSAGASHGGSCTWRGTRSEYQPGNQGTSRPCPCPGSRRAGHRHWSPGARRERGMTDRKSCRACAPHDATHEFCLSPTYPSCPSIG</sequence>
<reference evidence="2 3" key="1">
    <citation type="submission" date="2016-11" db="EMBL/GenBank/DDBJ databases">
        <authorList>
            <person name="Jaros S."/>
            <person name="Januszkiewicz K."/>
            <person name="Wedrychowicz H."/>
        </authorList>
    </citation>
    <scope>NUCLEOTIDE SEQUENCE [LARGE SCALE GENOMIC DNA]</scope>
    <source>
        <strain evidence="2 3">OK807</strain>
    </source>
</reference>
<feature type="compositionally biased region" description="Polar residues" evidence="1">
    <location>
        <begin position="86"/>
        <end position="98"/>
    </location>
</feature>
<dbReference type="AlphaFoldDB" id="A0A1K2DXS8"/>
<gene>
    <name evidence="2" type="ORF">SAMN02787144_101615</name>
</gene>
<evidence type="ECO:0000313" key="3">
    <source>
        <dbReference type="Proteomes" id="UP000181909"/>
    </source>
</evidence>
<organism evidence="2 3">
    <name type="scientific">Streptomyces atratus</name>
    <dbReference type="NCBI Taxonomy" id="1893"/>
    <lineage>
        <taxon>Bacteria</taxon>
        <taxon>Bacillati</taxon>
        <taxon>Actinomycetota</taxon>
        <taxon>Actinomycetes</taxon>
        <taxon>Kitasatosporales</taxon>
        <taxon>Streptomycetaceae</taxon>
        <taxon>Streptomyces</taxon>
    </lineage>
</organism>
<proteinExistence type="predicted"/>
<dbReference type="EMBL" id="FPJO01000016">
    <property type="protein sequence ID" value="SFY27883.1"/>
    <property type="molecule type" value="Genomic_DNA"/>
</dbReference>
<accession>A0A1K2DXS8</accession>
<feature type="region of interest" description="Disordered" evidence="1">
    <location>
        <begin position="197"/>
        <end position="237"/>
    </location>
</feature>
<feature type="compositionally biased region" description="Polar residues" evidence="1">
    <location>
        <begin position="197"/>
        <end position="209"/>
    </location>
</feature>
<dbReference type="Proteomes" id="UP000181909">
    <property type="component" value="Unassembled WGS sequence"/>
</dbReference>
<feature type="region of interest" description="Disordered" evidence="1">
    <location>
        <begin position="40"/>
        <end position="122"/>
    </location>
</feature>